<comment type="similarity">
    <text evidence="2">Belongs to the bacterial solute-binding protein 5 family.</text>
</comment>
<dbReference type="PANTHER" id="PTHR30290">
    <property type="entry name" value="PERIPLASMIC BINDING COMPONENT OF ABC TRANSPORTER"/>
    <property type="match status" value="1"/>
</dbReference>
<organism evidence="6 7">
    <name type="scientific">Alteriqipengyuania abyssalis</name>
    <dbReference type="NCBI Taxonomy" id="2860200"/>
    <lineage>
        <taxon>Bacteria</taxon>
        <taxon>Pseudomonadati</taxon>
        <taxon>Pseudomonadota</taxon>
        <taxon>Alphaproteobacteria</taxon>
        <taxon>Sphingomonadales</taxon>
        <taxon>Erythrobacteraceae</taxon>
        <taxon>Alteriqipengyuania</taxon>
    </lineage>
</organism>
<dbReference type="PANTHER" id="PTHR30290:SF10">
    <property type="entry name" value="PERIPLASMIC OLIGOPEPTIDE-BINDING PROTEIN-RELATED"/>
    <property type="match status" value="1"/>
</dbReference>
<dbReference type="InterPro" id="IPR000914">
    <property type="entry name" value="SBP_5_dom"/>
</dbReference>
<dbReference type="Gene3D" id="3.90.76.10">
    <property type="entry name" value="Dipeptide-binding Protein, Domain 1"/>
    <property type="match status" value="1"/>
</dbReference>
<evidence type="ECO:0000313" key="6">
    <source>
        <dbReference type="EMBL" id="MBY8336834.1"/>
    </source>
</evidence>
<evidence type="ECO:0000256" key="4">
    <source>
        <dbReference type="ARBA" id="ARBA00022729"/>
    </source>
</evidence>
<dbReference type="SUPFAM" id="SSF53850">
    <property type="entry name" value="Periplasmic binding protein-like II"/>
    <property type="match status" value="1"/>
</dbReference>
<protein>
    <submittedName>
        <fullName evidence="6">Peptide ABC transporter substrate-binding protein</fullName>
    </submittedName>
</protein>
<dbReference type="Gene3D" id="3.10.105.10">
    <property type="entry name" value="Dipeptide-binding Protein, Domain 3"/>
    <property type="match status" value="1"/>
</dbReference>
<keyword evidence="4" id="KW-0732">Signal</keyword>
<dbReference type="Gene3D" id="3.40.190.10">
    <property type="entry name" value="Periplasmic binding protein-like II"/>
    <property type="match status" value="1"/>
</dbReference>
<evidence type="ECO:0000256" key="1">
    <source>
        <dbReference type="ARBA" id="ARBA00004418"/>
    </source>
</evidence>
<evidence type="ECO:0000256" key="2">
    <source>
        <dbReference type="ARBA" id="ARBA00005695"/>
    </source>
</evidence>
<dbReference type="EMBL" id="JAHWXP010000002">
    <property type="protein sequence ID" value="MBY8336834.1"/>
    <property type="molecule type" value="Genomic_DNA"/>
</dbReference>
<keyword evidence="3" id="KW-0813">Transport</keyword>
<gene>
    <name evidence="6" type="ORF">KYN89_07215</name>
</gene>
<evidence type="ECO:0000256" key="3">
    <source>
        <dbReference type="ARBA" id="ARBA00022448"/>
    </source>
</evidence>
<evidence type="ECO:0000259" key="5">
    <source>
        <dbReference type="Pfam" id="PF00496"/>
    </source>
</evidence>
<dbReference type="InterPro" id="IPR039424">
    <property type="entry name" value="SBP_5"/>
</dbReference>
<dbReference type="Pfam" id="PF00496">
    <property type="entry name" value="SBP_bac_5"/>
    <property type="match status" value="1"/>
</dbReference>
<sequence>MAGALGSCGDAGEGDGLPVVVIGAPDSIFEDGLRLSPGAQLVRDATASGIVALNAEGEVVPALGESWIVTEDGRSYIFRLRQLTWPDGEPLIAEDARASLLATIRQLRGTSLGLDLRKIDDVRAMTARVIEIRLTGPMPEFLQLLAQPELAIMHDGESIAPMRLEREGDLAILRPTAPESIGLPEREPDELGKTVRLRALPGVQANEAFSQGKAAALLDGTVFTLPLADTGPLSRGTIRLDPALGLFGMLVSNEQGFFAEVENREALSMAIDRAALAEGFSLGGWQPSTRIVPVGLPGNPVSPGERWASLSIDQRRDRARQQVVGWERRTGQAPRVRLWVPEGPGSDVLVRALSLDLATIGVELRRVQFPQGADLVMIDRVARYPSARWFLNQFNCELLRGPCSPEADELVTQSLRPEPGEGSATLLAEAEGALIAREVYIPLGAPVRWSLVRSGLEGFSENSWSRHPIYALAGVEAW</sequence>
<accession>A0ABS7PCM9</accession>
<proteinExistence type="inferred from homology"/>
<comment type="caution">
    <text evidence="6">The sequence shown here is derived from an EMBL/GenBank/DDBJ whole genome shotgun (WGS) entry which is preliminary data.</text>
</comment>
<feature type="domain" description="Solute-binding protein family 5" evidence="5">
    <location>
        <begin position="58"/>
        <end position="154"/>
    </location>
</feature>
<keyword evidence="7" id="KW-1185">Reference proteome</keyword>
<name>A0ABS7PCM9_9SPHN</name>
<evidence type="ECO:0000313" key="7">
    <source>
        <dbReference type="Proteomes" id="UP000759298"/>
    </source>
</evidence>
<comment type="subcellular location">
    <subcellularLocation>
        <location evidence="1">Periplasm</location>
    </subcellularLocation>
</comment>
<reference evidence="6 7" key="1">
    <citation type="submission" date="2021-07" db="EMBL/GenBank/DDBJ databases">
        <title>Alteriqipengyuania abyssalis NZ-12B nov, sp.nov isolated from deep sea sponge in pacific ocean.</title>
        <authorList>
            <person name="Tareen S."/>
            <person name="Wink J."/>
        </authorList>
    </citation>
    <scope>NUCLEOTIDE SEQUENCE [LARGE SCALE GENOMIC DNA]</scope>
    <source>
        <strain evidence="6 7">NZ-12B</strain>
    </source>
</reference>
<dbReference type="Proteomes" id="UP000759298">
    <property type="component" value="Unassembled WGS sequence"/>
</dbReference>